<keyword evidence="1" id="KW-1133">Transmembrane helix</keyword>
<name>A0ABW6HQ94_9FLAO</name>
<dbReference type="RefSeq" id="WP_379858956.1">
    <property type="nucleotide sequence ID" value="NZ_JBHZQA010000012.1"/>
</dbReference>
<keyword evidence="3" id="KW-1185">Reference proteome</keyword>
<organism evidence="2 3">
    <name type="scientific">Flavobacterium fructosi</name>
    <dbReference type="NCBI Taxonomy" id="3230416"/>
    <lineage>
        <taxon>Bacteria</taxon>
        <taxon>Pseudomonadati</taxon>
        <taxon>Bacteroidota</taxon>
        <taxon>Flavobacteriia</taxon>
        <taxon>Flavobacteriales</taxon>
        <taxon>Flavobacteriaceae</taxon>
        <taxon>Flavobacterium</taxon>
    </lineage>
</organism>
<reference evidence="2 3" key="1">
    <citation type="submission" date="2024-06" db="EMBL/GenBank/DDBJ databases">
        <title>Flavobacterium spp. isolated from glacier.</title>
        <authorList>
            <person name="Han D."/>
        </authorList>
    </citation>
    <scope>NUCLEOTIDE SEQUENCE [LARGE SCALE GENOMIC DNA]</scope>
    <source>
        <strain evidence="2 3">LB3P45</strain>
    </source>
</reference>
<keyword evidence="1" id="KW-0472">Membrane</keyword>
<proteinExistence type="predicted"/>
<keyword evidence="1" id="KW-0812">Transmembrane</keyword>
<comment type="caution">
    <text evidence="2">The sequence shown here is derived from an EMBL/GenBank/DDBJ whole genome shotgun (WGS) entry which is preliminary data.</text>
</comment>
<evidence type="ECO:0000256" key="1">
    <source>
        <dbReference type="SAM" id="Phobius"/>
    </source>
</evidence>
<evidence type="ECO:0000313" key="3">
    <source>
        <dbReference type="Proteomes" id="UP001600039"/>
    </source>
</evidence>
<accession>A0ABW6HQ94</accession>
<sequence length="86" mass="9930">MPNCSNCGVYMQPTEVYKREIYVGTTNRVNYGKRVSFGNSTHYRKQSVCVNCVNMIDKANEARKRNSTIVLLIIAIAIIIYFSFRR</sequence>
<evidence type="ECO:0000313" key="2">
    <source>
        <dbReference type="EMBL" id="MFE3849209.1"/>
    </source>
</evidence>
<protein>
    <submittedName>
        <fullName evidence="2">Uncharacterized protein</fullName>
    </submittedName>
</protein>
<gene>
    <name evidence="2" type="ORF">ACFX5D_14665</name>
</gene>
<feature type="transmembrane region" description="Helical" evidence="1">
    <location>
        <begin position="68"/>
        <end position="84"/>
    </location>
</feature>
<dbReference type="EMBL" id="JBHZQA010000012">
    <property type="protein sequence ID" value="MFE3849209.1"/>
    <property type="molecule type" value="Genomic_DNA"/>
</dbReference>
<dbReference type="Proteomes" id="UP001600039">
    <property type="component" value="Unassembled WGS sequence"/>
</dbReference>